<proteinExistence type="predicted"/>
<accession>A0A182FZ13</accession>
<evidence type="ECO:0000313" key="2">
    <source>
        <dbReference type="Proteomes" id="UP000069272"/>
    </source>
</evidence>
<reference evidence="1" key="2">
    <citation type="submission" date="2022-08" db="UniProtKB">
        <authorList>
            <consortium name="EnsemblMetazoa"/>
        </authorList>
    </citation>
    <scope>IDENTIFICATION</scope>
    <source>
        <strain evidence="1">STECLA/ALBI9_A</strain>
    </source>
</reference>
<dbReference type="Proteomes" id="UP000069272">
    <property type="component" value="Chromosome 2R"/>
</dbReference>
<reference evidence="1 2" key="1">
    <citation type="journal article" date="2017" name="G3 (Bethesda)">
        <title>The Physical Genome Mapping of Anopheles albimanus Corrected Scaffold Misassemblies and Identified Interarm Rearrangements in Genus Anopheles.</title>
        <authorList>
            <person name="Artemov G.N."/>
            <person name="Peery A.N."/>
            <person name="Jiang X."/>
            <person name="Tu Z."/>
            <person name="Stegniy V.N."/>
            <person name="Sharakhova M.V."/>
            <person name="Sharakhov I.V."/>
        </authorList>
    </citation>
    <scope>NUCLEOTIDE SEQUENCE [LARGE SCALE GENOMIC DNA]</scope>
    <source>
        <strain evidence="1 2">ALBI9_A</strain>
    </source>
</reference>
<dbReference type="EnsemblMetazoa" id="AALB014837-RA">
    <property type="protein sequence ID" value="AALB014837-PA"/>
    <property type="gene ID" value="AALB014837"/>
</dbReference>
<organism evidence="1 2">
    <name type="scientific">Anopheles albimanus</name>
    <name type="common">New world malaria mosquito</name>
    <dbReference type="NCBI Taxonomy" id="7167"/>
    <lineage>
        <taxon>Eukaryota</taxon>
        <taxon>Metazoa</taxon>
        <taxon>Ecdysozoa</taxon>
        <taxon>Arthropoda</taxon>
        <taxon>Hexapoda</taxon>
        <taxon>Insecta</taxon>
        <taxon>Pterygota</taxon>
        <taxon>Neoptera</taxon>
        <taxon>Endopterygota</taxon>
        <taxon>Diptera</taxon>
        <taxon>Nematocera</taxon>
        <taxon>Culicoidea</taxon>
        <taxon>Culicidae</taxon>
        <taxon>Anophelinae</taxon>
        <taxon>Anopheles</taxon>
    </lineage>
</organism>
<keyword evidence="2" id="KW-1185">Reference proteome</keyword>
<sequence length="57" mass="6243">MVTNREDKMEQHFLPCERATVAPLLLMAAPANTSAVSAAAATVIRSDDDDWRQKVVT</sequence>
<name>A0A182FZ13_ANOAL</name>
<evidence type="ECO:0000313" key="1">
    <source>
        <dbReference type="EnsemblMetazoa" id="AALB014837-PA"/>
    </source>
</evidence>
<dbReference type="AlphaFoldDB" id="A0A182FZ13"/>
<protein>
    <submittedName>
        <fullName evidence="1">Uncharacterized protein</fullName>
    </submittedName>
</protein>